<organism evidence="1 2">
    <name type="scientific">Hespellia stercorisuis DSM 15480</name>
    <dbReference type="NCBI Taxonomy" id="1121950"/>
    <lineage>
        <taxon>Bacteria</taxon>
        <taxon>Bacillati</taxon>
        <taxon>Bacillota</taxon>
        <taxon>Clostridia</taxon>
        <taxon>Lachnospirales</taxon>
        <taxon>Lachnospiraceae</taxon>
        <taxon>Hespellia</taxon>
    </lineage>
</organism>
<sequence>MEQIYILRVGFSILEPIRKNSSTIQKVQDGSMFMNVEDIAPLIEGKIWLENYKTESGKKVGVVFGCDYGHGYGFDKGHGSIEMKPGDKTHFSHHGTCVDDEGDPEDFFVDYYLELYDWDDTLFAR</sequence>
<dbReference type="EMBL" id="FQZY01000092">
    <property type="protein sequence ID" value="SHK82699.1"/>
    <property type="molecule type" value="Genomic_DNA"/>
</dbReference>
<protein>
    <submittedName>
        <fullName evidence="1">Uncharacterized protein</fullName>
    </submittedName>
</protein>
<evidence type="ECO:0000313" key="2">
    <source>
        <dbReference type="Proteomes" id="UP000184301"/>
    </source>
</evidence>
<gene>
    <name evidence="1" type="ORF">SAMN02745243_03810</name>
</gene>
<dbReference type="AlphaFoldDB" id="A0A1M6VMM5"/>
<dbReference type="RefSeq" id="WP_073113084.1">
    <property type="nucleotide sequence ID" value="NZ_FQZY01000092.1"/>
</dbReference>
<name>A0A1M6VMM5_9FIRM</name>
<accession>A0A1M6VMM5</accession>
<dbReference type="Proteomes" id="UP000184301">
    <property type="component" value="Unassembled WGS sequence"/>
</dbReference>
<keyword evidence="2" id="KW-1185">Reference proteome</keyword>
<proteinExistence type="predicted"/>
<reference evidence="1 2" key="1">
    <citation type="submission" date="2016-11" db="EMBL/GenBank/DDBJ databases">
        <authorList>
            <person name="Jaros S."/>
            <person name="Januszkiewicz K."/>
            <person name="Wedrychowicz H."/>
        </authorList>
    </citation>
    <scope>NUCLEOTIDE SEQUENCE [LARGE SCALE GENOMIC DNA]</scope>
    <source>
        <strain evidence="1 2">DSM 15480</strain>
    </source>
</reference>
<evidence type="ECO:0000313" key="1">
    <source>
        <dbReference type="EMBL" id="SHK82699.1"/>
    </source>
</evidence>